<accession>A0AAQ4F5D4</accession>
<dbReference type="InterPro" id="IPR050863">
    <property type="entry name" value="CenT-Element_Derived"/>
</dbReference>
<reference evidence="2 3" key="1">
    <citation type="journal article" date="2023" name="Arcadia Sci">
        <title>De novo assembly of a long-read Amblyomma americanum tick genome.</title>
        <authorList>
            <person name="Chou S."/>
            <person name="Poskanzer K.E."/>
            <person name="Rollins M."/>
            <person name="Thuy-Boun P.S."/>
        </authorList>
    </citation>
    <scope>NUCLEOTIDE SEQUENCE [LARGE SCALE GENOMIC DNA]</scope>
    <source>
        <strain evidence="2">F_SG_1</strain>
        <tissue evidence="2">Salivary glands</tissue>
    </source>
</reference>
<dbReference type="GO" id="GO:0005634">
    <property type="term" value="C:nucleus"/>
    <property type="evidence" value="ECO:0007669"/>
    <property type="project" value="TreeGrafter"/>
</dbReference>
<protein>
    <recommendedName>
        <fullName evidence="1">DDE-1 domain-containing protein</fullName>
    </recommendedName>
</protein>
<dbReference type="GO" id="GO:0003677">
    <property type="term" value="F:DNA binding"/>
    <property type="evidence" value="ECO:0007669"/>
    <property type="project" value="TreeGrafter"/>
</dbReference>
<dbReference type="PANTHER" id="PTHR19303">
    <property type="entry name" value="TRANSPOSON"/>
    <property type="match status" value="1"/>
</dbReference>
<evidence type="ECO:0000259" key="1">
    <source>
        <dbReference type="Pfam" id="PF03184"/>
    </source>
</evidence>
<gene>
    <name evidence="2" type="ORF">V5799_016583</name>
</gene>
<dbReference type="EMBL" id="JARKHS020007035">
    <property type="protein sequence ID" value="KAK8782073.1"/>
    <property type="molecule type" value="Genomic_DNA"/>
</dbReference>
<name>A0AAQ4F5D4_AMBAM</name>
<dbReference type="Pfam" id="PF03184">
    <property type="entry name" value="DDE_1"/>
    <property type="match status" value="1"/>
</dbReference>
<comment type="caution">
    <text evidence="2">The sequence shown here is derived from an EMBL/GenBank/DDBJ whole genome shotgun (WGS) entry which is preliminary data.</text>
</comment>
<evidence type="ECO:0000313" key="3">
    <source>
        <dbReference type="Proteomes" id="UP001321473"/>
    </source>
</evidence>
<sequence length="341" mass="37888">MDEAALFYKMLRTKTFAPKNTIVTGKKTTQGQNNRSVWYEYVRQSQTPLLIIGKVEKPRCFKNARLPPKDDVLYRSNKKAWMTAALFEEYVRHLDRKFAAAGRKVVFVVDNCPAHADIQNLTAVRLVFQPPNVTAVSQPMDQGIILQARKIYRCHLLKRILLCYDNGKQYSLDLLGAICLIVYAWKWVEGEMIRCCFMHAGFSKQQDDSSKDASVGSCTLDDEGESLCARMTDSDEENGGGGKGLTFADYLSAKLDVQTSYPDLEGEICDNGPSNEGEGDVEPARAPALAAAVESLNVVHSFVECSGSKSELLRILSRLEDAACGAANYCAKQSCIDDYFK</sequence>
<feature type="domain" description="DDE-1" evidence="1">
    <location>
        <begin position="47"/>
        <end position="197"/>
    </location>
</feature>
<evidence type="ECO:0000313" key="2">
    <source>
        <dbReference type="EMBL" id="KAK8782073.1"/>
    </source>
</evidence>
<keyword evidence="3" id="KW-1185">Reference proteome</keyword>
<dbReference type="Proteomes" id="UP001321473">
    <property type="component" value="Unassembled WGS sequence"/>
</dbReference>
<dbReference type="PANTHER" id="PTHR19303:SF73">
    <property type="entry name" value="PROTEIN PDC2"/>
    <property type="match status" value="1"/>
</dbReference>
<dbReference type="AlphaFoldDB" id="A0AAQ4F5D4"/>
<proteinExistence type="predicted"/>
<organism evidence="2 3">
    <name type="scientific">Amblyomma americanum</name>
    <name type="common">Lone star tick</name>
    <dbReference type="NCBI Taxonomy" id="6943"/>
    <lineage>
        <taxon>Eukaryota</taxon>
        <taxon>Metazoa</taxon>
        <taxon>Ecdysozoa</taxon>
        <taxon>Arthropoda</taxon>
        <taxon>Chelicerata</taxon>
        <taxon>Arachnida</taxon>
        <taxon>Acari</taxon>
        <taxon>Parasitiformes</taxon>
        <taxon>Ixodida</taxon>
        <taxon>Ixodoidea</taxon>
        <taxon>Ixodidae</taxon>
        <taxon>Amblyomminae</taxon>
        <taxon>Amblyomma</taxon>
    </lineage>
</organism>
<dbReference type="InterPro" id="IPR004875">
    <property type="entry name" value="DDE_SF_endonuclease_dom"/>
</dbReference>